<evidence type="ECO:0000313" key="2">
    <source>
        <dbReference type="EMBL" id="OCU00147.1"/>
    </source>
</evidence>
<name>A0A974E062_XENLA</name>
<dbReference type="Gene3D" id="3.30.250.20">
    <property type="entry name" value="L1 transposable element, C-terminal domain"/>
    <property type="match status" value="1"/>
</dbReference>
<dbReference type="FunFam" id="3.30.250.20:FF:000006">
    <property type="entry name" value="Uncharacterized protein"/>
    <property type="match status" value="1"/>
</dbReference>
<dbReference type="Proteomes" id="UP000694892">
    <property type="component" value="Chromosome 1L"/>
</dbReference>
<dbReference type="EMBL" id="CM004466">
    <property type="protein sequence ID" value="OCU00147.1"/>
    <property type="molecule type" value="Genomic_DNA"/>
</dbReference>
<organism evidence="2 3">
    <name type="scientific">Xenopus laevis</name>
    <name type="common">African clawed frog</name>
    <dbReference type="NCBI Taxonomy" id="8355"/>
    <lineage>
        <taxon>Eukaryota</taxon>
        <taxon>Metazoa</taxon>
        <taxon>Chordata</taxon>
        <taxon>Craniata</taxon>
        <taxon>Vertebrata</taxon>
        <taxon>Euteleostomi</taxon>
        <taxon>Amphibia</taxon>
        <taxon>Batrachia</taxon>
        <taxon>Anura</taxon>
        <taxon>Pipoidea</taxon>
        <taxon>Pipidae</taxon>
        <taxon>Xenopodinae</taxon>
        <taxon>Xenopus</taxon>
        <taxon>Xenopus</taxon>
    </lineage>
</organism>
<reference evidence="3" key="1">
    <citation type="journal article" date="2016" name="Nature">
        <title>Genome evolution in the allotetraploid frog Xenopus laevis.</title>
        <authorList>
            <person name="Session A.M."/>
            <person name="Uno Y."/>
            <person name="Kwon T."/>
            <person name="Chapman J.A."/>
            <person name="Toyoda A."/>
            <person name="Takahashi S."/>
            <person name="Fukui A."/>
            <person name="Hikosaka A."/>
            <person name="Suzuki A."/>
            <person name="Kondo M."/>
            <person name="van Heeringen S.J."/>
            <person name="Quigley I."/>
            <person name="Heinz S."/>
            <person name="Ogino H."/>
            <person name="Ochi H."/>
            <person name="Hellsten U."/>
            <person name="Lyons J.B."/>
            <person name="Simakov O."/>
            <person name="Putnam N."/>
            <person name="Stites J."/>
            <person name="Kuroki Y."/>
            <person name="Tanaka T."/>
            <person name="Michiue T."/>
            <person name="Watanabe M."/>
            <person name="Bogdanovic O."/>
            <person name="Lister R."/>
            <person name="Georgiou G."/>
            <person name="Paranjpe S.S."/>
            <person name="van Kruijsbergen I."/>
            <person name="Shu S."/>
            <person name="Carlson J."/>
            <person name="Kinoshita T."/>
            <person name="Ohta Y."/>
            <person name="Mawaribuchi S."/>
            <person name="Jenkins J."/>
            <person name="Grimwood J."/>
            <person name="Schmutz J."/>
            <person name="Mitros T."/>
            <person name="Mozaffari S.V."/>
            <person name="Suzuki Y."/>
            <person name="Haramoto Y."/>
            <person name="Yamamoto T.S."/>
            <person name="Takagi C."/>
            <person name="Heald R."/>
            <person name="Miller K."/>
            <person name="Haudenschild C."/>
            <person name="Kitzman J."/>
            <person name="Nakayama T."/>
            <person name="Izutsu Y."/>
            <person name="Robert J."/>
            <person name="Fortriede J."/>
            <person name="Burns K."/>
            <person name="Lotay V."/>
            <person name="Karimi K."/>
            <person name="Yasuoka Y."/>
            <person name="Dichmann D.S."/>
            <person name="Flajnik M.F."/>
            <person name="Houston D.W."/>
            <person name="Shendure J."/>
            <person name="DuPasquier L."/>
            <person name="Vize P.D."/>
            <person name="Zorn A.M."/>
            <person name="Ito M."/>
            <person name="Marcotte E.M."/>
            <person name="Wallingford J.B."/>
            <person name="Ito Y."/>
            <person name="Asashima M."/>
            <person name="Ueno N."/>
            <person name="Matsuda Y."/>
            <person name="Veenstra G.J."/>
            <person name="Fujiyama A."/>
            <person name="Harland R.M."/>
            <person name="Taira M."/>
            <person name="Rokhsar D.S."/>
        </authorList>
    </citation>
    <scope>NUCLEOTIDE SEQUENCE [LARGE SCALE GENOMIC DNA]</scope>
    <source>
        <strain evidence="3">J</strain>
    </source>
</reference>
<evidence type="ECO:0000256" key="1">
    <source>
        <dbReference type="SAM" id="MobiDB-lite"/>
    </source>
</evidence>
<dbReference type="InterPro" id="IPR042566">
    <property type="entry name" value="L1_C"/>
</dbReference>
<dbReference type="AlphaFoldDB" id="A0A974E062"/>
<gene>
    <name evidence="2" type="ORF">XELAEV_18005933mg</name>
</gene>
<accession>A0A974E062</accession>
<evidence type="ECO:0000313" key="3">
    <source>
        <dbReference type="Proteomes" id="UP000694892"/>
    </source>
</evidence>
<sequence length="280" mass="32048">MANRHRRNTSTQSRNRSQSVPSVVAYLTQPHPVMAPLLVMASQDSDSMSASSEPDVLDADALLGKFHQMLQSELVVTAKRITDDLTKQIQDLGARTDMVEIITVRDLPETITDLRLDLTELFLGLLPDISKDRLEFDRIHRALQGSPQGRYYTTQVEILRAAREQGSLDFRIHSYKLYPELSPTTLQKRRTMQPFTKILQHHKVRYRWAFPFHLAFSYNNRSYTMDTPEEGLATLAKLNLVGQHPSTPQTSPPRKLTPIWQMMGPVRPKPVAMRASQWET</sequence>
<protein>
    <submittedName>
        <fullName evidence="2">Uncharacterized protein</fullName>
    </submittedName>
</protein>
<feature type="region of interest" description="Disordered" evidence="1">
    <location>
        <begin position="1"/>
        <end position="20"/>
    </location>
</feature>
<feature type="compositionally biased region" description="Low complexity" evidence="1">
    <location>
        <begin position="9"/>
        <end position="19"/>
    </location>
</feature>
<proteinExistence type="predicted"/>